<proteinExistence type="predicted"/>
<gene>
    <name evidence="1" type="ORF">AYBTSS11_LOCUS27390</name>
</gene>
<dbReference type="EMBL" id="OY731406">
    <property type="protein sequence ID" value="CAJ1975280.1"/>
    <property type="molecule type" value="Genomic_DNA"/>
</dbReference>
<protein>
    <submittedName>
        <fullName evidence="1">Uncharacterized protein</fullName>
    </submittedName>
</protein>
<name>A0AA86W0T2_9FABA</name>
<dbReference type="Proteomes" id="UP001189624">
    <property type="component" value="Chromosome 9"/>
</dbReference>
<organism evidence="1 2">
    <name type="scientific">Sphenostylis stenocarpa</name>
    <dbReference type="NCBI Taxonomy" id="92480"/>
    <lineage>
        <taxon>Eukaryota</taxon>
        <taxon>Viridiplantae</taxon>
        <taxon>Streptophyta</taxon>
        <taxon>Embryophyta</taxon>
        <taxon>Tracheophyta</taxon>
        <taxon>Spermatophyta</taxon>
        <taxon>Magnoliopsida</taxon>
        <taxon>eudicotyledons</taxon>
        <taxon>Gunneridae</taxon>
        <taxon>Pentapetalae</taxon>
        <taxon>rosids</taxon>
        <taxon>fabids</taxon>
        <taxon>Fabales</taxon>
        <taxon>Fabaceae</taxon>
        <taxon>Papilionoideae</taxon>
        <taxon>50 kb inversion clade</taxon>
        <taxon>NPAAA clade</taxon>
        <taxon>indigoferoid/millettioid clade</taxon>
        <taxon>Phaseoleae</taxon>
        <taxon>Sphenostylis</taxon>
    </lineage>
</organism>
<keyword evidence="2" id="KW-1185">Reference proteome</keyword>
<sequence length="148" mass="16617">MTELKLHDRELVALIAPIARLINVSNSDHVMGPKPNGSLRRREEYIGGGAAQWPMMEEWGLGAGSIGGIVNCSGGAVLAKVTLEWRNGWATEKMANEVRVVGRNWLQWGEKVDKVVKAEIKVVVGLRRLSVVRWWPSVVWWVYCDGRR</sequence>
<dbReference type="AlphaFoldDB" id="A0AA86W0T2"/>
<evidence type="ECO:0000313" key="1">
    <source>
        <dbReference type="EMBL" id="CAJ1975280.1"/>
    </source>
</evidence>
<reference evidence="1" key="1">
    <citation type="submission" date="2023-10" db="EMBL/GenBank/DDBJ databases">
        <authorList>
            <person name="Domelevo Entfellner J.-B."/>
        </authorList>
    </citation>
    <scope>NUCLEOTIDE SEQUENCE</scope>
</reference>
<accession>A0AA86W0T2</accession>
<evidence type="ECO:0000313" key="2">
    <source>
        <dbReference type="Proteomes" id="UP001189624"/>
    </source>
</evidence>
<dbReference type="Gramene" id="rna-AYBTSS11_LOCUS27390">
    <property type="protein sequence ID" value="CAJ1975280.1"/>
    <property type="gene ID" value="gene-AYBTSS11_LOCUS27390"/>
</dbReference>